<feature type="transmembrane region" description="Helical" evidence="9">
    <location>
        <begin position="70"/>
        <end position="90"/>
    </location>
</feature>
<evidence type="ECO:0000256" key="2">
    <source>
        <dbReference type="ARBA" id="ARBA00007079"/>
    </source>
</evidence>
<organism evidence="10 11">
    <name type="scientific">Lithospermum erythrorhizon</name>
    <name type="common">Purple gromwell</name>
    <name type="synonym">Lithospermum officinale var. erythrorhizon</name>
    <dbReference type="NCBI Taxonomy" id="34254"/>
    <lineage>
        <taxon>Eukaryota</taxon>
        <taxon>Viridiplantae</taxon>
        <taxon>Streptophyta</taxon>
        <taxon>Embryophyta</taxon>
        <taxon>Tracheophyta</taxon>
        <taxon>Spermatophyta</taxon>
        <taxon>Magnoliopsida</taxon>
        <taxon>eudicotyledons</taxon>
        <taxon>Gunneridae</taxon>
        <taxon>Pentapetalae</taxon>
        <taxon>asterids</taxon>
        <taxon>lamiids</taxon>
        <taxon>Boraginales</taxon>
        <taxon>Boraginaceae</taxon>
        <taxon>Boraginoideae</taxon>
        <taxon>Lithospermeae</taxon>
        <taxon>Lithospermum</taxon>
    </lineage>
</organism>
<dbReference type="AlphaFoldDB" id="A0AAV3QS35"/>
<feature type="transmembrane region" description="Helical" evidence="9">
    <location>
        <begin position="96"/>
        <end position="116"/>
    </location>
</feature>
<evidence type="ECO:0000256" key="9">
    <source>
        <dbReference type="SAM" id="Phobius"/>
    </source>
</evidence>
<dbReference type="Proteomes" id="UP001454036">
    <property type="component" value="Unassembled WGS sequence"/>
</dbReference>
<feature type="transmembrane region" description="Helical" evidence="9">
    <location>
        <begin position="128"/>
        <end position="148"/>
    </location>
</feature>
<protein>
    <submittedName>
        <fullName evidence="10">Transporter</fullName>
    </submittedName>
</protein>
<keyword evidence="6" id="KW-0406">Ion transport</keyword>
<keyword evidence="5 9" id="KW-1133">Transmembrane helix</keyword>
<evidence type="ECO:0000256" key="5">
    <source>
        <dbReference type="ARBA" id="ARBA00022989"/>
    </source>
</evidence>
<keyword evidence="4 9" id="KW-0812">Transmembrane</keyword>
<feature type="transmembrane region" description="Helical" evidence="9">
    <location>
        <begin position="154"/>
        <end position="174"/>
    </location>
</feature>
<evidence type="ECO:0000256" key="6">
    <source>
        <dbReference type="ARBA" id="ARBA00023065"/>
    </source>
</evidence>
<accession>A0AAV3QS35</accession>
<evidence type="ECO:0000256" key="4">
    <source>
        <dbReference type="ARBA" id="ARBA00022692"/>
    </source>
</evidence>
<dbReference type="PANTHER" id="PTHR31086">
    <property type="entry name" value="ALUMINUM-ACTIVATED MALATE TRANSPORTER 10"/>
    <property type="match status" value="1"/>
</dbReference>
<keyword evidence="7 9" id="KW-0472">Membrane</keyword>
<keyword evidence="3" id="KW-0813">Transport</keyword>
<comment type="subcellular location">
    <subcellularLocation>
        <location evidence="1">Membrane</location>
        <topology evidence="1">Multi-pass membrane protein</topology>
    </subcellularLocation>
</comment>
<proteinExistence type="inferred from homology"/>
<comment type="similarity">
    <text evidence="2">Belongs to the aromatic acid exporter (TC 2.A.85) family.</text>
</comment>
<evidence type="ECO:0000256" key="8">
    <source>
        <dbReference type="ARBA" id="ARBA00023303"/>
    </source>
</evidence>
<comment type="caution">
    <text evidence="10">The sequence shown here is derived from an EMBL/GenBank/DDBJ whole genome shotgun (WGS) entry which is preliminary data.</text>
</comment>
<dbReference type="InterPro" id="IPR037294">
    <property type="entry name" value="ABC_BtuC-like"/>
</dbReference>
<dbReference type="SUPFAM" id="SSF81345">
    <property type="entry name" value="ABC transporter involved in vitamin B12 uptake, BtuC"/>
    <property type="match status" value="1"/>
</dbReference>
<evidence type="ECO:0000256" key="1">
    <source>
        <dbReference type="ARBA" id="ARBA00004141"/>
    </source>
</evidence>
<evidence type="ECO:0000313" key="11">
    <source>
        <dbReference type="Proteomes" id="UP001454036"/>
    </source>
</evidence>
<evidence type="ECO:0000313" key="10">
    <source>
        <dbReference type="EMBL" id="GAA0166539.1"/>
    </source>
</evidence>
<feature type="transmembrane region" description="Helical" evidence="9">
    <location>
        <begin position="186"/>
        <end position="207"/>
    </location>
</feature>
<name>A0AAV3QS35_LITER</name>
<dbReference type="GO" id="GO:0016020">
    <property type="term" value="C:membrane"/>
    <property type="evidence" value="ECO:0007669"/>
    <property type="project" value="UniProtKB-SubCell"/>
</dbReference>
<dbReference type="Pfam" id="PF11744">
    <property type="entry name" value="ALMT"/>
    <property type="match status" value="1"/>
</dbReference>
<dbReference type="EMBL" id="BAABME010022757">
    <property type="protein sequence ID" value="GAA0166539.1"/>
    <property type="molecule type" value="Genomic_DNA"/>
</dbReference>
<sequence length="452" mass="50333">MNNYYIPRLATIEGYKQLFMALEAKVVDIVKHIKKTANDDPRRVVHSFKVGLALTLVSLFYYFKPLYNNFGCSAMWAIMTVVVVFEYSVGATLGKGLNRALATFLAGALGVGAHYLANITRNNFGEPILLGIFVFLLAAASTFIRFFPTVKARYDYGMLIFILTFSMVTISGYRTHEILDLAQKRLSTIAIGASICVIISIVIYPVWAGEDLHKLVAQNIEKLGDFIQGFSDTYFKTLETDGYVHLDLILANYKSVMNSKNSEETLANFSRWEPGHGAFMYSHPWKQYLIIGSLTRQCASRIETINAYNKAQASLEIFGKLQEPFSRMSMECWKALKELSLAIKTTTKPSSAKQHILNSRTASKSLKLLLNSEILGGINMEQIIPLASVASIMIDVVDYVEKIYEAIDELASLANFENGSVSKCCHVVVDVERLSEVIVDDQSVGKGTLVIP</sequence>
<keyword evidence="8" id="KW-0407">Ion channel</keyword>
<gene>
    <name evidence="10" type="ORF">LIER_40207</name>
</gene>
<reference evidence="10 11" key="1">
    <citation type="submission" date="2024-01" db="EMBL/GenBank/DDBJ databases">
        <title>The complete chloroplast genome sequence of Lithospermum erythrorhizon: insights into the phylogenetic relationship among Boraginaceae species and the maternal lineages of purple gromwells.</title>
        <authorList>
            <person name="Okada T."/>
            <person name="Watanabe K."/>
        </authorList>
    </citation>
    <scope>NUCLEOTIDE SEQUENCE [LARGE SCALE GENOMIC DNA]</scope>
</reference>
<evidence type="ECO:0000256" key="3">
    <source>
        <dbReference type="ARBA" id="ARBA00022448"/>
    </source>
</evidence>
<keyword evidence="11" id="KW-1185">Reference proteome</keyword>
<dbReference type="GO" id="GO:0015743">
    <property type="term" value="P:malate transport"/>
    <property type="evidence" value="ECO:0007669"/>
    <property type="project" value="InterPro"/>
</dbReference>
<evidence type="ECO:0000256" key="7">
    <source>
        <dbReference type="ARBA" id="ARBA00023136"/>
    </source>
</evidence>
<dbReference type="InterPro" id="IPR020966">
    <property type="entry name" value="ALMT"/>
</dbReference>
<dbReference type="GO" id="GO:0034220">
    <property type="term" value="P:monoatomic ion transmembrane transport"/>
    <property type="evidence" value="ECO:0007669"/>
    <property type="project" value="UniProtKB-KW"/>
</dbReference>